<dbReference type="PANTHER" id="PTHR42648">
    <property type="entry name" value="TRANSPOSASE, PUTATIVE-RELATED"/>
    <property type="match status" value="1"/>
</dbReference>
<dbReference type="Gene3D" id="3.30.420.10">
    <property type="entry name" value="Ribonuclease H-like superfamily/Ribonuclease H"/>
    <property type="match status" value="1"/>
</dbReference>
<dbReference type="SUPFAM" id="SSF53098">
    <property type="entry name" value="Ribonuclease H-like"/>
    <property type="match status" value="1"/>
</dbReference>
<evidence type="ECO:0000313" key="4">
    <source>
        <dbReference type="EMBL" id="GEU47306.1"/>
    </source>
</evidence>
<comment type="caution">
    <text evidence="4">The sequence shown here is derived from an EMBL/GenBank/DDBJ whole genome shotgun (WGS) entry which is preliminary data.</text>
</comment>
<dbReference type="InterPro" id="IPR043502">
    <property type="entry name" value="DNA/RNA_pol_sf"/>
</dbReference>
<dbReference type="Pfam" id="PF25597">
    <property type="entry name" value="SH3_retrovirus"/>
    <property type="match status" value="1"/>
</dbReference>
<dbReference type="PANTHER" id="PTHR42648:SF21">
    <property type="entry name" value="CYSTEINE-RICH RLK (RECEPTOR-LIKE PROTEIN KINASE) 8"/>
    <property type="match status" value="1"/>
</dbReference>
<protein>
    <submittedName>
        <fullName evidence="4">Uncharacterized mitochondrial protein AtMg00810-like</fullName>
    </submittedName>
</protein>
<keyword evidence="2" id="KW-0378">Hydrolase</keyword>
<dbReference type="GO" id="GO:0003676">
    <property type="term" value="F:nucleic acid binding"/>
    <property type="evidence" value="ECO:0007669"/>
    <property type="project" value="InterPro"/>
</dbReference>
<reference evidence="4" key="1">
    <citation type="journal article" date="2019" name="Sci. Rep.">
        <title>Draft genome of Tanacetum cinerariifolium, the natural source of mosquito coil.</title>
        <authorList>
            <person name="Yamashiro T."/>
            <person name="Shiraishi A."/>
            <person name="Satake H."/>
            <person name="Nakayama K."/>
        </authorList>
    </citation>
    <scope>NUCLEOTIDE SEQUENCE</scope>
</reference>
<gene>
    <name evidence="4" type="ORF">Tci_019284</name>
</gene>
<dbReference type="GO" id="GO:0046872">
    <property type="term" value="F:metal ion binding"/>
    <property type="evidence" value="ECO:0007669"/>
    <property type="project" value="UniProtKB-KW"/>
</dbReference>
<organism evidence="4">
    <name type="scientific">Tanacetum cinerariifolium</name>
    <name type="common">Dalmatian daisy</name>
    <name type="synonym">Chrysanthemum cinerariifolium</name>
    <dbReference type="NCBI Taxonomy" id="118510"/>
    <lineage>
        <taxon>Eukaryota</taxon>
        <taxon>Viridiplantae</taxon>
        <taxon>Streptophyta</taxon>
        <taxon>Embryophyta</taxon>
        <taxon>Tracheophyta</taxon>
        <taxon>Spermatophyta</taxon>
        <taxon>Magnoliopsida</taxon>
        <taxon>eudicotyledons</taxon>
        <taxon>Gunneridae</taxon>
        <taxon>Pentapetalae</taxon>
        <taxon>asterids</taxon>
        <taxon>campanulids</taxon>
        <taxon>Asterales</taxon>
        <taxon>Asteraceae</taxon>
        <taxon>Asteroideae</taxon>
        <taxon>Anthemideae</taxon>
        <taxon>Anthemidinae</taxon>
        <taxon>Tanacetum</taxon>
    </lineage>
</organism>
<dbReference type="GO" id="GO:0016787">
    <property type="term" value="F:hydrolase activity"/>
    <property type="evidence" value="ECO:0007669"/>
    <property type="project" value="UniProtKB-KW"/>
</dbReference>
<dbReference type="Pfam" id="PF07727">
    <property type="entry name" value="RVT_2"/>
    <property type="match status" value="1"/>
</dbReference>
<dbReference type="InterPro" id="IPR013103">
    <property type="entry name" value="RVT_2"/>
</dbReference>
<evidence type="ECO:0000259" key="3">
    <source>
        <dbReference type="PROSITE" id="PS50994"/>
    </source>
</evidence>
<sequence>MCDKKSKVLFTDTECLVLSPDFKLPDENQELLRVPRQNNMCSFNLENIFPFGGIKREYSNARTPKQIGVAERKNKTLIEAARTMLATSFLPNTFWPEAVSTACYVLNRVLVTKPQNKTPFELLTGKIPIISYIRPFGCHVTILNTIDHHGKFEEKSDEEFLDGYSVNNKAFMVYNLKTKMVEENLHIFFLENKPNVAGKGPTWLFDLDYLTDSINYQPVTTENKANKTAGLKEANNSVGTQDNIDTKNSELEAEHAQEYFVLPLWSSYTSNVKSSETKNGDEKLIGDTANEADDAAKSLRKTFAKNTKDLLLQAGAARATNTNYVNTASTTVNTASTTVNTASTPVNTASTPVNTASTLVHTGSRSRNVSVVRPSYPKDTYATQDDSRIPSLEDIYEVLNDEIFTSASYDDEGAVADFINLESTMNIEPKKISQALEDESWVDAMQEELLQFKTQQQAPRAWYATLSTFLVQSGYRRGLIDKTMFIKKDKKDIMHIQVYVDDIIFGSTKKSCFDEFVALTKSMSQMSFMAKLTFFLGLQVKQREDGIFISQDKYVAEILKKFDFISVKTASTLIETKKPLVKDAEAADVDVHLYRSMIGSLMYLTASRPYIMFLKGQPNLGIWYPKESTFDLEAYSDSDYARANLDRKSTIGGCQFLCRRLISWQCKKQTIIATSTTEAEGKAKTRLNIEEGNFNKLDNLVGESADYAINRGRSTDKIKVLNAKAEGVSAAGKTLSNATLAGSTASVQLVLLCCFEYQEAKMGMRKFFKCWFHYHIINGHKLTMSNRHQELVSPKANEFCKELTSPKQMDFGKDFSNPLMADSLPKTIWLSMHHVIAMKHWLFQSKRLLCYCLKLLLVKKKEEDNTK</sequence>
<dbReference type="EMBL" id="BKCJ010002252">
    <property type="protein sequence ID" value="GEU47306.1"/>
    <property type="molecule type" value="Genomic_DNA"/>
</dbReference>
<dbReference type="CDD" id="cd09272">
    <property type="entry name" value="RNase_HI_RT_Ty1"/>
    <property type="match status" value="1"/>
</dbReference>
<keyword evidence="1" id="KW-0479">Metal-binding</keyword>
<dbReference type="SUPFAM" id="SSF56672">
    <property type="entry name" value="DNA/RNA polymerases"/>
    <property type="match status" value="1"/>
</dbReference>
<dbReference type="AlphaFoldDB" id="A0A6L2KD84"/>
<dbReference type="PROSITE" id="PS50994">
    <property type="entry name" value="INTEGRASE"/>
    <property type="match status" value="1"/>
</dbReference>
<feature type="domain" description="Integrase catalytic" evidence="3">
    <location>
        <begin position="1"/>
        <end position="127"/>
    </location>
</feature>
<dbReference type="InterPro" id="IPR036397">
    <property type="entry name" value="RNaseH_sf"/>
</dbReference>
<accession>A0A6L2KD84</accession>
<dbReference type="InterPro" id="IPR057670">
    <property type="entry name" value="SH3_retrovirus"/>
</dbReference>
<dbReference type="GO" id="GO:0015074">
    <property type="term" value="P:DNA integration"/>
    <property type="evidence" value="ECO:0007669"/>
    <property type="project" value="InterPro"/>
</dbReference>
<dbReference type="InterPro" id="IPR001584">
    <property type="entry name" value="Integrase_cat-core"/>
</dbReference>
<evidence type="ECO:0000256" key="2">
    <source>
        <dbReference type="ARBA" id="ARBA00022801"/>
    </source>
</evidence>
<evidence type="ECO:0000256" key="1">
    <source>
        <dbReference type="ARBA" id="ARBA00022723"/>
    </source>
</evidence>
<dbReference type="InterPro" id="IPR012337">
    <property type="entry name" value="RNaseH-like_sf"/>
</dbReference>
<name>A0A6L2KD84_TANCI</name>
<dbReference type="InterPro" id="IPR039537">
    <property type="entry name" value="Retrotran_Ty1/copia-like"/>
</dbReference>
<proteinExistence type="predicted"/>